<sequence>MCFLITFAAEKNDWVSGVLQSSGLVKSLYPAEISQARAFLGKLAWRSYFFTLPADGETGCAVNFTTNKGEVIRVSLHKYGAKYSLHLRSKKTLFITTLSDEESRLVMSFAGYYENSVFGPIIIEH</sequence>
<keyword evidence="2" id="KW-1185">Reference proteome</keyword>
<reference evidence="1 2" key="1">
    <citation type="journal article" date="2018" name="Syst. Appl. Microbiol.">
        <title>Ereboglobus luteus gen. nov. sp. nov. from cockroach guts, and new insights into the oxygen relationship of the genera Opitutus and Didymococcus (Verrucomicrobia: Opitutaceae).</title>
        <authorList>
            <person name="Tegtmeier D."/>
            <person name="Belitz A."/>
            <person name="Radek R."/>
            <person name="Heimerl T."/>
            <person name="Brune A."/>
        </authorList>
    </citation>
    <scope>NUCLEOTIDE SEQUENCE [LARGE SCALE GENOMIC DNA]</scope>
    <source>
        <strain evidence="1 2">Ho45</strain>
    </source>
</reference>
<organism evidence="1 2">
    <name type="scientific">Ereboglobus luteus</name>
    <dbReference type="NCBI Taxonomy" id="1796921"/>
    <lineage>
        <taxon>Bacteria</taxon>
        <taxon>Pseudomonadati</taxon>
        <taxon>Verrucomicrobiota</taxon>
        <taxon>Opitutia</taxon>
        <taxon>Opitutales</taxon>
        <taxon>Opitutaceae</taxon>
        <taxon>Ereboglobus</taxon>
    </lineage>
</organism>
<evidence type="ECO:0000313" key="1">
    <source>
        <dbReference type="EMBL" id="AWI09247.1"/>
    </source>
</evidence>
<dbReference type="EMBL" id="CP023004">
    <property type="protein sequence ID" value="AWI09247.1"/>
    <property type="molecule type" value="Genomic_DNA"/>
</dbReference>
<accession>A0A2U8E2Z7</accession>
<proteinExistence type="predicted"/>
<gene>
    <name evidence="1" type="ORF">CKA38_08340</name>
</gene>
<name>A0A2U8E2Z7_9BACT</name>
<dbReference type="AlphaFoldDB" id="A0A2U8E2Z7"/>
<evidence type="ECO:0000313" key="2">
    <source>
        <dbReference type="Proteomes" id="UP000244896"/>
    </source>
</evidence>
<dbReference type="Proteomes" id="UP000244896">
    <property type="component" value="Chromosome"/>
</dbReference>
<dbReference type="KEGG" id="elut:CKA38_08340"/>
<protein>
    <submittedName>
        <fullName evidence="1">Uncharacterized protein</fullName>
    </submittedName>
</protein>